<evidence type="ECO:0000313" key="3">
    <source>
        <dbReference type="Proteomes" id="UP000030746"/>
    </source>
</evidence>
<dbReference type="GeneID" id="20245366"/>
<evidence type="ECO:0000313" key="2">
    <source>
        <dbReference type="EMBL" id="ESP02269.1"/>
    </source>
</evidence>
<feature type="region of interest" description="Disordered" evidence="1">
    <location>
        <begin position="16"/>
        <end position="45"/>
    </location>
</feature>
<dbReference type="GO" id="GO:0042073">
    <property type="term" value="P:intraciliary transport"/>
    <property type="evidence" value="ECO:0007669"/>
    <property type="project" value="InterPro"/>
</dbReference>
<dbReference type="AlphaFoldDB" id="V4AE21"/>
<name>V4AE21_LOTGI</name>
<feature type="compositionally biased region" description="Basic and acidic residues" evidence="1">
    <location>
        <begin position="23"/>
        <end position="36"/>
    </location>
</feature>
<dbReference type="Pfam" id="PF00400">
    <property type="entry name" value="WD40"/>
    <property type="match status" value="2"/>
</dbReference>
<dbReference type="OMA" id="YARNSHA"/>
<dbReference type="InterPro" id="IPR015943">
    <property type="entry name" value="WD40/YVTN_repeat-like_dom_sf"/>
</dbReference>
<dbReference type="SMART" id="SM00320">
    <property type="entry name" value="WD40"/>
    <property type="match status" value="2"/>
</dbReference>
<dbReference type="EMBL" id="KB200294">
    <property type="protein sequence ID" value="ESP02269.1"/>
    <property type="molecule type" value="Genomic_DNA"/>
</dbReference>
<dbReference type="InterPro" id="IPR036322">
    <property type="entry name" value="WD40_repeat_dom_sf"/>
</dbReference>
<gene>
    <name evidence="2" type="ORF">LOTGIDRAFT_199790</name>
</gene>
<dbReference type="PANTHER" id="PTHR16022">
    <property type="entry name" value="WD REPEAT DOMAIN 60"/>
    <property type="match status" value="1"/>
</dbReference>
<dbReference type="GO" id="GO:0005868">
    <property type="term" value="C:cytoplasmic dynein complex"/>
    <property type="evidence" value="ECO:0007669"/>
    <property type="project" value="InterPro"/>
</dbReference>
<dbReference type="GO" id="GO:0005929">
    <property type="term" value="C:cilium"/>
    <property type="evidence" value="ECO:0007669"/>
    <property type="project" value="GOC"/>
</dbReference>
<dbReference type="RefSeq" id="XP_009046977.1">
    <property type="nucleotide sequence ID" value="XM_009048729.1"/>
</dbReference>
<dbReference type="KEGG" id="lgi:LOTGIDRAFT_199790"/>
<evidence type="ECO:0000256" key="1">
    <source>
        <dbReference type="SAM" id="MobiDB-lite"/>
    </source>
</evidence>
<dbReference type="GO" id="GO:0045504">
    <property type="term" value="F:dynein heavy chain binding"/>
    <property type="evidence" value="ECO:0007669"/>
    <property type="project" value="InterPro"/>
</dbReference>
<dbReference type="GO" id="GO:0045503">
    <property type="term" value="F:dynein light chain binding"/>
    <property type="evidence" value="ECO:0007669"/>
    <property type="project" value="InterPro"/>
</dbReference>
<proteinExistence type="predicted"/>
<dbReference type="STRING" id="225164.V4AE21"/>
<dbReference type="PANTHER" id="PTHR16022:SF0">
    <property type="entry name" value="CYTOPLASMIC DYNEIN 2 INTERMEDIATE CHAIN 1"/>
    <property type="match status" value="1"/>
</dbReference>
<dbReference type="SUPFAM" id="SSF50978">
    <property type="entry name" value="WD40 repeat-like"/>
    <property type="match status" value="1"/>
</dbReference>
<evidence type="ECO:0008006" key="4">
    <source>
        <dbReference type="Google" id="ProtNLM"/>
    </source>
</evidence>
<sequence>MSDLLKALDEENARLAAGSVDSNKSDYSDQYHDNQESKQSQKPVSRGRTFINFVNAKQRAVDQKVSDKTRKRGKDLLKLIEFDHASFDIFDLPPVKEYELYIRSFGRTDTRQAYIQTNEDNLDRDIQTEEIELLDKWTQYPAEDLLGCGGDNVESVKQEMKTPASELESTRMVSFLSKAAQAIGILLNEESTTSNEDGEKGIKSNLSASDGYHQLGMPLILKDRYVTYANYSPSQPNYLLTCYSMPSLNSENTSMQKGIICVWNIMEPSSPQKYLACESQPNCCCFSPNRTSLVCAGMTDGSLVIWDLREQGYMHRMIKLDQEEYLFRFPTYNTAGVSESENHHSPVQSLVPVFPDPTSSQYKEETDNSGLSFQLASVEKNGCVNLWVVTEIPSPDSAGSEVDLGLSPGGKIKLVKSSTIKLNSPLKLDKGDSLQAFEFKLSTCDLNHFYVGTDTGYVIHGVRFGSSAFPRGHTSVIDTPLKVNSIDFSPFGYSYLLAGCSDGSIHLYHTKLENPLVSWNDLSDGQPCCIQSVRWSRSRAAVFFVLDDHSNLYTFDLLEGDSRPVHVDKITTGKAVYMTLNNDSRILGSGLTKCPQLLLALDNGSTELHNIKQNLIEDKTLEGEFLKKFNERF</sequence>
<keyword evidence="3" id="KW-1185">Reference proteome</keyword>
<organism evidence="2 3">
    <name type="scientific">Lottia gigantea</name>
    <name type="common">Giant owl limpet</name>
    <dbReference type="NCBI Taxonomy" id="225164"/>
    <lineage>
        <taxon>Eukaryota</taxon>
        <taxon>Metazoa</taxon>
        <taxon>Spiralia</taxon>
        <taxon>Lophotrochozoa</taxon>
        <taxon>Mollusca</taxon>
        <taxon>Gastropoda</taxon>
        <taxon>Patellogastropoda</taxon>
        <taxon>Lottioidea</taxon>
        <taxon>Lottiidae</taxon>
        <taxon>Lottia</taxon>
    </lineage>
</organism>
<dbReference type="InterPro" id="IPR042505">
    <property type="entry name" value="DYNC2I1"/>
</dbReference>
<dbReference type="OrthoDB" id="2162425at2759"/>
<dbReference type="CTD" id="20245366"/>
<accession>V4AE21</accession>
<dbReference type="Proteomes" id="UP000030746">
    <property type="component" value="Unassembled WGS sequence"/>
</dbReference>
<dbReference type="InterPro" id="IPR001680">
    <property type="entry name" value="WD40_rpt"/>
</dbReference>
<reference evidence="2 3" key="1">
    <citation type="journal article" date="2013" name="Nature">
        <title>Insights into bilaterian evolution from three spiralian genomes.</title>
        <authorList>
            <person name="Simakov O."/>
            <person name="Marletaz F."/>
            <person name="Cho S.J."/>
            <person name="Edsinger-Gonzales E."/>
            <person name="Havlak P."/>
            <person name="Hellsten U."/>
            <person name="Kuo D.H."/>
            <person name="Larsson T."/>
            <person name="Lv J."/>
            <person name="Arendt D."/>
            <person name="Savage R."/>
            <person name="Osoegawa K."/>
            <person name="de Jong P."/>
            <person name="Grimwood J."/>
            <person name="Chapman J.A."/>
            <person name="Shapiro H."/>
            <person name="Aerts A."/>
            <person name="Otillar R.P."/>
            <person name="Terry A.Y."/>
            <person name="Boore J.L."/>
            <person name="Grigoriev I.V."/>
            <person name="Lindberg D.R."/>
            <person name="Seaver E.C."/>
            <person name="Weisblat D.A."/>
            <person name="Putnam N.H."/>
            <person name="Rokhsar D.S."/>
        </authorList>
    </citation>
    <scope>NUCLEOTIDE SEQUENCE [LARGE SCALE GENOMIC DNA]</scope>
</reference>
<dbReference type="HOGENOM" id="CLU_010610_0_0_1"/>
<protein>
    <recommendedName>
        <fullName evidence="4">WD repeat-containing protein 60</fullName>
    </recommendedName>
</protein>
<dbReference type="Gene3D" id="2.130.10.10">
    <property type="entry name" value="YVTN repeat-like/Quinoprotein amine dehydrogenase"/>
    <property type="match status" value="2"/>
</dbReference>